<dbReference type="HOGENOM" id="CLU_797596_0_0_1"/>
<feature type="compositionally biased region" description="Basic and acidic residues" evidence="1">
    <location>
        <begin position="167"/>
        <end position="177"/>
    </location>
</feature>
<feature type="transmembrane region" description="Helical" evidence="2">
    <location>
        <begin position="44"/>
        <end position="69"/>
    </location>
</feature>
<sequence>MNGSNSTRPPTITLERAASMEALTRARFFAFNQKRTLPPRLSPVGILLLILTAGVVFIGLTITIVANWPGLATLGENRLKIAGPVLLAIGLAGFIIAAIYMAVWSSKQNREWEKDMTERAQKYLSSQSQEPLVDDLKPQHQRPQDSDANRWSSDSYRNNNIPAADFGRGRQPGEHRMVINGVPVKSGDQSGMRISKLDQDSSFDSQVPDPVRVQKKRHKTDLNASGSTNQSYSAGEGDMNIPGLSSLRATNGDPYQNFQEQLRQQRKITTTTTTTTTTRIIRKKDDEDGYKQGQIDPIRRPLENTSYDQSRGLRVLIKAGQNTAVHITPSSTPPTGSHPARISMDTAI</sequence>
<dbReference type="EnsemblMetazoa" id="HelroT159834">
    <property type="protein sequence ID" value="HelroP159834"/>
    <property type="gene ID" value="HelroG159834"/>
</dbReference>
<feature type="transmembrane region" description="Helical" evidence="2">
    <location>
        <begin position="81"/>
        <end position="104"/>
    </location>
</feature>
<proteinExistence type="predicted"/>
<dbReference type="Proteomes" id="UP000015101">
    <property type="component" value="Unassembled WGS sequence"/>
</dbReference>
<feature type="compositionally biased region" description="Polar residues" evidence="1">
    <location>
        <begin position="222"/>
        <end position="233"/>
    </location>
</feature>
<feature type="region of interest" description="Disordered" evidence="1">
    <location>
        <begin position="325"/>
        <end position="348"/>
    </location>
</feature>
<accession>T1EPG6</accession>
<protein>
    <submittedName>
        <fullName evidence="3 4">Uncharacterized protein</fullName>
    </submittedName>
</protein>
<feature type="compositionally biased region" description="Polar residues" evidence="1">
    <location>
        <begin position="149"/>
        <end position="161"/>
    </location>
</feature>
<keyword evidence="2" id="KW-0472">Membrane</keyword>
<feature type="region of interest" description="Disordered" evidence="1">
    <location>
        <begin position="123"/>
        <end position="237"/>
    </location>
</feature>
<dbReference type="OrthoDB" id="6288586at2759"/>
<reference evidence="4" key="3">
    <citation type="submission" date="2015-06" db="UniProtKB">
        <authorList>
            <consortium name="EnsemblMetazoa"/>
        </authorList>
    </citation>
    <scope>IDENTIFICATION</scope>
</reference>
<dbReference type="AlphaFoldDB" id="T1EPG6"/>
<keyword evidence="5" id="KW-1185">Reference proteome</keyword>
<evidence type="ECO:0000313" key="3">
    <source>
        <dbReference type="EMBL" id="ESO13201.1"/>
    </source>
</evidence>
<evidence type="ECO:0000256" key="1">
    <source>
        <dbReference type="SAM" id="MobiDB-lite"/>
    </source>
</evidence>
<dbReference type="EMBL" id="AMQM01000386">
    <property type="status" value="NOT_ANNOTATED_CDS"/>
    <property type="molecule type" value="Genomic_DNA"/>
</dbReference>
<feature type="compositionally biased region" description="Low complexity" evidence="1">
    <location>
        <begin position="328"/>
        <end position="337"/>
    </location>
</feature>
<dbReference type="EMBL" id="KB095811">
    <property type="protein sequence ID" value="ESO13201.1"/>
    <property type="molecule type" value="Genomic_DNA"/>
</dbReference>
<name>T1EPG6_HELRO</name>
<evidence type="ECO:0000313" key="5">
    <source>
        <dbReference type="Proteomes" id="UP000015101"/>
    </source>
</evidence>
<reference evidence="3 5" key="2">
    <citation type="journal article" date="2013" name="Nature">
        <title>Insights into bilaterian evolution from three spiralian genomes.</title>
        <authorList>
            <person name="Simakov O."/>
            <person name="Marletaz F."/>
            <person name="Cho S.J."/>
            <person name="Edsinger-Gonzales E."/>
            <person name="Havlak P."/>
            <person name="Hellsten U."/>
            <person name="Kuo D.H."/>
            <person name="Larsson T."/>
            <person name="Lv J."/>
            <person name="Arendt D."/>
            <person name="Savage R."/>
            <person name="Osoegawa K."/>
            <person name="de Jong P."/>
            <person name="Grimwood J."/>
            <person name="Chapman J.A."/>
            <person name="Shapiro H."/>
            <person name="Aerts A."/>
            <person name="Otillar R.P."/>
            <person name="Terry A.Y."/>
            <person name="Boore J.L."/>
            <person name="Grigoriev I.V."/>
            <person name="Lindberg D.R."/>
            <person name="Seaver E.C."/>
            <person name="Weisblat D.A."/>
            <person name="Putnam N.H."/>
            <person name="Rokhsar D.S."/>
        </authorList>
    </citation>
    <scope>NUCLEOTIDE SEQUENCE</scope>
</reference>
<dbReference type="GeneID" id="20198466"/>
<feature type="compositionally biased region" description="Basic and acidic residues" evidence="1">
    <location>
        <begin position="134"/>
        <end position="148"/>
    </location>
</feature>
<gene>
    <name evidence="4" type="primary">20198466</name>
    <name evidence="3" type="ORF">HELRODRAFT_159834</name>
</gene>
<organism evidence="4 5">
    <name type="scientific">Helobdella robusta</name>
    <name type="common">Californian leech</name>
    <dbReference type="NCBI Taxonomy" id="6412"/>
    <lineage>
        <taxon>Eukaryota</taxon>
        <taxon>Metazoa</taxon>
        <taxon>Spiralia</taxon>
        <taxon>Lophotrochozoa</taxon>
        <taxon>Annelida</taxon>
        <taxon>Clitellata</taxon>
        <taxon>Hirudinea</taxon>
        <taxon>Rhynchobdellida</taxon>
        <taxon>Glossiphoniidae</taxon>
        <taxon>Helobdella</taxon>
    </lineage>
</organism>
<dbReference type="InParanoid" id="T1EPG6"/>
<evidence type="ECO:0000313" key="4">
    <source>
        <dbReference type="EnsemblMetazoa" id="HelroP159834"/>
    </source>
</evidence>
<keyword evidence="2" id="KW-1133">Transmembrane helix</keyword>
<dbReference type="RefSeq" id="XP_009009921.1">
    <property type="nucleotide sequence ID" value="XM_009011673.1"/>
</dbReference>
<dbReference type="KEGG" id="hro:HELRODRAFT_159834"/>
<keyword evidence="2" id="KW-0812">Transmembrane</keyword>
<reference evidence="5" key="1">
    <citation type="submission" date="2012-12" db="EMBL/GenBank/DDBJ databases">
        <authorList>
            <person name="Hellsten U."/>
            <person name="Grimwood J."/>
            <person name="Chapman J.A."/>
            <person name="Shapiro H."/>
            <person name="Aerts A."/>
            <person name="Otillar R.P."/>
            <person name="Terry A.Y."/>
            <person name="Boore J.L."/>
            <person name="Simakov O."/>
            <person name="Marletaz F."/>
            <person name="Cho S.-J."/>
            <person name="Edsinger-Gonzales E."/>
            <person name="Havlak P."/>
            <person name="Kuo D.-H."/>
            <person name="Larsson T."/>
            <person name="Lv J."/>
            <person name="Arendt D."/>
            <person name="Savage R."/>
            <person name="Osoegawa K."/>
            <person name="de Jong P."/>
            <person name="Lindberg D.R."/>
            <person name="Seaver E.C."/>
            <person name="Weisblat D.A."/>
            <person name="Putnam N.H."/>
            <person name="Grigoriev I.V."/>
            <person name="Rokhsar D.S."/>
        </authorList>
    </citation>
    <scope>NUCLEOTIDE SEQUENCE</scope>
</reference>
<evidence type="ECO:0000256" key="2">
    <source>
        <dbReference type="SAM" id="Phobius"/>
    </source>
</evidence>
<dbReference type="CTD" id="20198466"/>